<evidence type="ECO:0000313" key="5">
    <source>
        <dbReference type="Proteomes" id="UP000246104"/>
    </source>
</evidence>
<organism evidence="4 5">
    <name type="scientific">Candidatus Cerribacteria bacterium 'Amazon FNV 2010 28 9'</name>
    <dbReference type="NCBI Taxonomy" id="2081795"/>
    <lineage>
        <taxon>Bacteria</taxon>
        <taxon>Candidatus Cerribacteria</taxon>
    </lineage>
</organism>
<dbReference type="GO" id="GO:0030261">
    <property type="term" value="P:chromosome condensation"/>
    <property type="evidence" value="ECO:0007669"/>
    <property type="project" value="UniProtKB-KW"/>
</dbReference>
<dbReference type="InterPro" id="IPR010992">
    <property type="entry name" value="IHF-like_DNA-bd_dom_sf"/>
</dbReference>
<comment type="caution">
    <text evidence="4">The sequence shown here is derived from an EMBL/GenBank/DDBJ whole genome shotgun (WGS) entry which is preliminary data.</text>
</comment>
<name>A0A317JQ29_9BACT</name>
<evidence type="ECO:0000313" key="4">
    <source>
        <dbReference type="EMBL" id="PWU24022.1"/>
    </source>
</evidence>
<keyword evidence="2 4" id="KW-0238">DNA-binding</keyword>
<dbReference type="GO" id="GO:0005829">
    <property type="term" value="C:cytosol"/>
    <property type="evidence" value="ECO:0007669"/>
    <property type="project" value="TreeGrafter"/>
</dbReference>
<dbReference type="GO" id="GO:0030527">
    <property type="term" value="F:structural constituent of chromatin"/>
    <property type="evidence" value="ECO:0007669"/>
    <property type="project" value="InterPro"/>
</dbReference>
<protein>
    <submittedName>
        <fullName evidence="4">DNA-binding protein HU</fullName>
    </submittedName>
</protein>
<comment type="similarity">
    <text evidence="3">Belongs to the bacterial histone-like protein family.</text>
</comment>
<reference evidence="4 5" key="1">
    <citation type="submission" date="2018-02" db="EMBL/GenBank/DDBJ databases">
        <title>Genomic Reconstructions from Amazon Rainforest and Pasture Soil Reveal Novel Insights into the Physiology of Candidate Phyla in Tropical Sites.</title>
        <authorList>
            <person name="Kroeger M.E."/>
            <person name="Delmont T."/>
            <person name="Eren A.M."/>
            <person name="Guo J."/>
            <person name="Meyer K.M."/>
            <person name="Khan K."/>
            <person name="Rodrigues J.L.M."/>
            <person name="Bohannan B.J.M."/>
            <person name="Tringe S."/>
            <person name="Borges C.D."/>
            <person name="Tiedje J."/>
            <person name="Tsai S.M."/>
            <person name="Nusslein K."/>
        </authorList>
    </citation>
    <scope>NUCLEOTIDE SEQUENCE [LARGE SCALE GENOMIC DNA]</scope>
    <source>
        <strain evidence="4">Amazon FNV 2010 28 9</strain>
    </source>
</reference>
<evidence type="ECO:0000256" key="2">
    <source>
        <dbReference type="ARBA" id="ARBA00023125"/>
    </source>
</evidence>
<dbReference type="SUPFAM" id="SSF47729">
    <property type="entry name" value="IHF-like DNA-binding proteins"/>
    <property type="match status" value="1"/>
</dbReference>
<evidence type="ECO:0000256" key="3">
    <source>
        <dbReference type="RuleBase" id="RU003939"/>
    </source>
</evidence>
<dbReference type="Gene3D" id="4.10.520.10">
    <property type="entry name" value="IHF-like DNA-binding proteins"/>
    <property type="match status" value="1"/>
</dbReference>
<gene>
    <name evidence="4" type="ORF">C5B42_01005</name>
</gene>
<dbReference type="AlphaFoldDB" id="A0A317JQ29"/>
<sequence>MTQSDLVDIVAMRAHMPKRAANDAIEVFLEEVTRALSKGDKVVLSGFGTFSIGKVKDKQVVPFGDETKRKTIKGHKVVNFKVGKPFKKIVW</sequence>
<dbReference type="GO" id="GO:0003677">
    <property type="term" value="F:DNA binding"/>
    <property type="evidence" value="ECO:0007669"/>
    <property type="project" value="UniProtKB-KW"/>
</dbReference>
<dbReference type="PANTHER" id="PTHR33175">
    <property type="entry name" value="DNA-BINDING PROTEIN HU"/>
    <property type="match status" value="1"/>
</dbReference>
<dbReference type="PANTHER" id="PTHR33175:SF3">
    <property type="entry name" value="DNA-BINDING PROTEIN HU-BETA"/>
    <property type="match status" value="1"/>
</dbReference>
<dbReference type="InterPro" id="IPR000119">
    <property type="entry name" value="Hist_DNA-bd"/>
</dbReference>
<keyword evidence="1" id="KW-0226">DNA condensation</keyword>
<proteinExistence type="inferred from homology"/>
<dbReference type="Proteomes" id="UP000246104">
    <property type="component" value="Unassembled WGS sequence"/>
</dbReference>
<dbReference type="Pfam" id="PF00216">
    <property type="entry name" value="Bac_DNA_binding"/>
    <property type="match status" value="1"/>
</dbReference>
<accession>A0A317JQ29</accession>
<dbReference type="SMART" id="SM00411">
    <property type="entry name" value="BHL"/>
    <property type="match status" value="1"/>
</dbReference>
<dbReference type="EMBL" id="PSRQ01000015">
    <property type="protein sequence ID" value="PWU24022.1"/>
    <property type="molecule type" value="Genomic_DNA"/>
</dbReference>
<evidence type="ECO:0000256" key="1">
    <source>
        <dbReference type="ARBA" id="ARBA00023067"/>
    </source>
</evidence>